<reference evidence="8 9" key="1">
    <citation type="submission" date="2020-08" db="EMBL/GenBank/DDBJ databases">
        <title>Paraeoetvoesia sp. YC-7-48 draft genome sequence.</title>
        <authorList>
            <person name="Yao L."/>
        </authorList>
    </citation>
    <scope>NUCLEOTIDE SEQUENCE [LARGE SCALE GENOMIC DNA]</scope>
    <source>
        <strain evidence="9">YC-7-48</strain>
    </source>
</reference>
<dbReference type="InterPro" id="IPR017941">
    <property type="entry name" value="Rieske_2Fe-2S"/>
</dbReference>
<gene>
    <name evidence="8" type="ORF">GTU67_03845</name>
</gene>
<dbReference type="SUPFAM" id="SSF50022">
    <property type="entry name" value="ISP domain"/>
    <property type="match status" value="1"/>
</dbReference>
<feature type="domain" description="Rieske" evidence="7">
    <location>
        <begin position="4"/>
        <end position="99"/>
    </location>
</feature>
<evidence type="ECO:0000256" key="1">
    <source>
        <dbReference type="ARBA" id="ARBA00022714"/>
    </source>
</evidence>
<organism evidence="8 9">
    <name type="scientific">Pusillimonas minor</name>
    <dbReference type="NCBI Taxonomy" id="2697024"/>
    <lineage>
        <taxon>Bacteria</taxon>
        <taxon>Pseudomonadati</taxon>
        <taxon>Pseudomonadota</taxon>
        <taxon>Betaproteobacteria</taxon>
        <taxon>Burkholderiales</taxon>
        <taxon>Alcaligenaceae</taxon>
        <taxon>Pusillimonas</taxon>
    </lineage>
</organism>
<keyword evidence="1" id="KW-0001">2Fe-2S</keyword>
<accession>A0A842HLA1</accession>
<dbReference type="AlphaFoldDB" id="A0A842HLA1"/>
<evidence type="ECO:0000259" key="7">
    <source>
        <dbReference type="PROSITE" id="PS51296"/>
    </source>
</evidence>
<dbReference type="GO" id="GO:0051537">
    <property type="term" value="F:2 iron, 2 sulfur cluster binding"/>
    <property type="evidence" value="ECO:0007669"/>
    <property type="project" value="UniProtKB-KW"/>
</dbReference>
<dbReference type="InterPro" id="IPR036922">
    <property type="entry name" value="Rieske_2Fe-2S_sf"/>
</dbReference>
<dbReference type="PROSITE" id="PS51296">
    <property type="entry name" value="RIESKE"/>
    <property type="match status" value="1"/>
</dbReference>
<evidence type="ECO:0000256" key="6">
    <source>
        <dbReference type="ARBA" id="ARBA00038001"/>
    </source>
</evidence>
<evidence type="ECO:0000256" key="3">
    <source>
        <dbReference type="ARBA" id="ARBA00023004"/>
    </source>
</evidence>
<dbReference type="RefSeq" id="WP_093971591.1">
    <property type="nucleotide sequence ID" value="NZ_JACJUU010000002.1"/>
</dbReference>
<dbReference type="Gene3D" id="2.102.10.10">
    <property type="entry name" value="Rieske [2Fe-2S] iron-sulphur domain"/>
    <property type="match status" value="1"/>
</dbReference>
<keyword evidence="4" id="KW-0411">Iron-sulfur</keyword>
<protein>
    <submittedName>
        <fullName evidence="8">Non-heme iron oxygenase ferredoxin subunit</fullName>
    </submittedName>
</protein>
<name>A0A842HLA1_9BURK</name>
<evidence type="ECO:0000313" key="9">
    <source>
        <dbReference type="Proteomes" id="UP000545386"/>
    </source>
</evidence>
<dbReference type="CDD" id="cd03528">
    <property type="entry name" value="Rieske_RO_ferredoxin"/>
    <property type="match status" value="1"/>
</dbReference>
<evidence type="ECO:0000256" key="2">
    <source>
        <dbReference type="ARBA" id="ARBA00022723"/>
    </source>
</evidence>
<evidence type="ECO:0000313" key="8">
    <source>
        <dbReference type="EMBL" id="MBC2769047.1"/>
    </source>
</evidence>
<keyword evidence="9" id="KW-1185">Reference proteome</keyword>
<comment type="similarity">
    <text evidence="6">Belongs to the bacterial ring-hydroxylating dioxygenase ferredoxin component family.</text>
</comment>
<dbReference type="Pfam" id="PF00355">
    <property type="entry name" value="Rieske"/>
    <property type="match status" value="1"/>
</dbReference>
<evidence type="ECO:0000256" key="4">
    <source>
        <dbReference type="ARBA" id="ARBA00023014"/>
    </source>
</evidence>
<dbReference type="EMBL" id="JACJUU010000002">
    <property type="protein sequence ID" value="MBC2769047.1"/>
    <property type="molecule type" value="Genomic_DNA"/>
</dbReference>
<comment type="caution">
    <text evidence="8">The sequence shown here is derived from an EMBL/GenBank/DDBJ whole genome shotgun (WGS) entry which is preliminary data.</text>
</comment>
<dbReference type="PANTHER" id="PTHR21496">
    <property type="entry name" value="FERREDOXIN-RELATED"/>
    <property type="match status" value="1"/>
</dbReference>
<keyword evidence="2" id="KW-0479">Metal-binding</keyword>
<proteinExistence type="inferred from homology"/>
<keyword evidence="3" id="KW-0408">Iron</keyword>
<dbReference type="Proteomes" id="UP000545386">
    <property type="component" value="Unassembled WGS sequence"/>
</dbReference>
<dbReference type="PANTHER" id="PTHR21496:SF0">
    <property type="entry name" value="RIESKE DOMAIN-CONTAINING PROTEIN"/>
    <property type="match status" value="1"/>
</dbReference>
<sequence length="101" mass="11334">MNWIKIATVDQVAEDESLAVDVNGHQLAVHHTEGEFFVSDNICTHQYALLSDGFLEDGCIECPLHQAKFDLRTGKAMCAPATEDMKVYEVKTEGNEIFVRF</sequence>
<evidence type="ECO:0000256" key="5">
    <source>
        <dbReference type="ARBA" id="ARBA00034078"/>
    </source>
</evidence>
<comment type="cofactor">
    <cofactor evidence="5">
        <name>[2Fe-2S] cluster</name>
        <dbReference type="ChEBI" id="CHEBI:190135"/>
    </cofactor>
</comment>
<dbReference type="GO" id="GO:0046872">
    <property type="term" value="F:metal ion binding"/>
    <property type="evidence" value="ECO:0007669"/>
    <property type="project" value="UniProtKB-KW"/>
</dbReference>